<feature type="transmembrane region" description="Helical" evidence="1">
    <location>
        <begin position="32"/>
        <end position="51"/>
    </location>
</feature>
<accession>A0A7G9YPK4</accession>
<keyword evidence="1" id="KW-0812">Transmembrane</keyword>
<name>A0A7G9YPK4_9EURY</name>
<organism evidence="2">
    <name type="scientific">Candidatus Methanogaster sp. ANME-2c ERB4</name>
    <dbReference type="NCBI Taxonomy" id="2759911"/>
    <lineage>
        <taxon>Archaea</taxon>
        <taxon>Methanobacteriati</taxon>
        <taxon>Methanobacteriota</taxon>
        <taxon>Stenosarchaea group</taxon>
        <taxon>Methanomicrobia</taxon>
        <taxon>Methanosarcinales</taxon>
        <taxon>ANME-2 cluster</taxon>
        <taxon>Candidatus Methanogasteraceae</taxon>
        <taxon>Candidatus Methanogaster</taxon>
    </lineage>
</organism>
<keyword evidence="1" id="KW-0472">Membrane</keyword>
<proteinExistence type="predicted"/>
<evidence type="ECO:0000256" key="1">
    <source>
        <dbReference type="SAM" id="Phobius"/>
    </source>
</evidence>
<protein>
    <submittedName>
        <fullName evidence="2">Uncharacterized protein</fullName>
    </submittedName>
</protein>
<keyword evidence="1" id="KW-1133">Transmembrane helix</keyword>
<reference evidence="2" key="1">
    <citation type="submission" date="2020-06" db="EMBL/GenBank/DDBJ databases">
        <title>Unique genomic features of the anaerobic methanotrophic archaea.</title>
        <authorList>
            <person name="Chadwick G.L."/>
            <person name="Skennerton C.T."/>
            <person name="Laso-Perez R."/>
            <person name="Leu A.O."/>
            <person name="Speth D.R."/>
            <person name="Yu H."/>
            <person name="Morgan-Lang C."/>
            <person name="Hatzenpichler R."/>
            <person name="Goudeau D."/>
            <person name="Malmstrom R."/>
            <person name="Brazelton W.J."/>
            <person name="Woyke T."/>
            <person name="Hallam S.J."/>
            <person name="Tyson G.W."/>
            <person name="Wegener G."/>
            <person name="Boetius A."/>
            <person name="Orphan V."/>
        </authorList>
    </citation>
    <scope>NUCLEOTIDE SEQUENCE</scope>
</reference>
<evidence type="ECO:0000313" key="2">
    <source>
        <dbReference type="EMBL" id="QNO49938.1"/>
    </source>
</evidence>
<gene>
    <name evidence="2" type="ORF">FNHNGOKL_00006</name>
</gene>
<dbReference type="AlphaFoldDB" id="A0A7G9YPK4"/>
<dbReference type="EMBL" id="MT631400">
    <property type="protein sequence ID" value="QNO49938.1"/>
    <property type="molecule type" value="Genomic_DNA"/>
</dbReference>
<sequence>MNKPTFEIAASIGSVLLLILMCAIFESAGMMALGSVISLLAFTLLISAAGWKLANFGE</sequence>
<feature type="transmembrane region" description="Helical" evidence="1">
    <location>
        <begin position="6"/>
        <end position="25"/>
    </location>
</feature>